<dbReference type="InterPro" id="IPR029058">
    <property type="entry name" value="AB_hydrolase_fold"/>
</dbReference>
<dbReference type="EMBL" id="JAPZVQ010000009">
    <property type="protein sequence ID" value="MDA1386467.1"/>
    <property type="molecule type" value="Genomic_DNA"/>
</dbReference>
<evidence type="ECO:0000313" key="5">
    <source>
        <dbReference type="Proteomes" id="UP001145799"/>
    </source>
</evidence>
<keyword evidence="6" id="KW-1185">Reference proteome</keyword>
<protein>
    <submittedName>
        <fullName evidence="3">Alpha/beta hydrolase</fullName>
    </submittedName>
    <submittedName>
        <fullName evidence="4">Pimeloyl-ACP methyl ester carboxylesterase/DNA-binding transcriptional MerR regulator</fullName>
    </submittedName>
</protein>
<dbReference type="Proteomes" id="UP001183604">
    <property type="component" value="Unassembled WGS sequence"/>
</dbReference>
<evidence type="ECO:0000313" key="6">
    <source>
        <dbReference type="Proteomes" id="UP001183604"/>
    </source>
</evidence>
<dbReference type="EMBL" id="JAVDYD010000001">
    <property type="protein sequence ID" value="MDR7338983.1"/>
    <property type="molecule type" value="Genomic_DNA"/>
</dbReference>
<organism evidence="3 5">
    <name type="scientific">Glycomyces lechevalierae</name>
    <dbReference type="NCBI Taxonomy" id="256034"/>
    <lineage>
        <taxon>Bacteria</taxon>
        <taxon>Bacillati</taxon>
        <taxon>Actinomycetota</taxon>
        <taxon>Actinomycetes</taxon>
        <taxon>Glycomycetales</taxon>
        <taxon>Glycomycetaceae</taxon>
        <taxon>Glycomyces</taxon>
    </lineage>
</organism>
<name>A0A9X3PNT3_9ACTN</name>
<gene>
    <name evidence="4" type="ORF">J2S69_002702</name>
    <name evidence="3" type="ORF">O2L01_15830</name>
</gene>
<comment type="caution">
    <text evidence="3">The sequence shown here is derived from an EMBL/GenBank/DDBJ whole genome shotgun (WGS) entry which is preliminary data.</text>
</comment>
<dbReference type="SUPFAM" id="SSF53474">
    <property type="entry name" value="alpha/beta-Hydrolases"/>
    <property type="match status" value="1"/>
</dbReference>
<evidence type="ECO:0000313" key="4">
    <source>
        <dbReference type="EMBL" id="MDR7338983.1"/>
    </source>
</evidence>
<reference evidence="4 6" key="2">
    <citation type="submission" date="2023-07" db="EMBL/GenBank/DDBJ databases">
        <title>Sequencing the genomes of 1000 actinobacteria strains.</title>
        <authorList>
            <person name="Klenk H.-P."/>
        </authorList>
    </citation>
    <scope>NUCLEOTIDE SEQUENCE [LARGE SCALE GENOMIC DNA]</scope>
    <source>
        <strain evidence="4 6">DSM 44724</strain>
    </source>
</reference>
<keyword evidence="1" id="KW-0175">Coiled coil</keyword>
<evidence type="ECO:0000259" key="2">
    <source>
        <dbReference type="Pfam" id="PF06259"/>
    </source>
</evidence>
<dbReference type="AlphaFoldDB" id="A0A9X3PNT3"/>
<sequence length="609" mass="65451">MSKLTWQTLRDTDFSGMSDTVALWQSYIEYATTTIVDLPEEIKLLSEAGEEDFSGPVAEASRGYVAEVVDVFEEDLAERATRIQTLLDEAKGAFETQQSALNDLFSEAGGDLLPEGGIGEERFKVLRSFASDHHQAEVTDEQQTLYDRAEALSTEFKTIMTDTRRIDDDLAAELDKLDDSAPAMPPVVGEPGFAERNGEYLREKHQDFLEKIDDGEAGPAEVTEWWDSMSEEERALFVATAPDLVGPLDGIPTEDRDTANRDLLDEEITDLDAQIARMESELENTPRDGRYIDLEEEIEALREQRDSLDNLNNQIAEPFTSEDGSVSASYYLLGYSSEADGQAIVSVGNPDTADNVNVYVPGTGGNLADVNGLLSRTESTYADAYQFGPAGSTTASVLWLGYDAPDNVALATDPSYAENAASSLSSFTEGLRSTDQGAESNLTMTGHSYGSTTVGVAARDEGLDVDNMIFVGSPGVGVDTAADLGIDPDNVWASRNEEDVIGQATDTNTHTLAGAAAGSWAGPGGAVVGGAIGYLTADKDEMIHGTDPTADSFGGNTFASDATRDNTGEWYEPGADAVSNHSAYWDEGNAARENMAYIITGQRDEVSNE</sequence>
<feature type="coiled-coil region" evidence="1">
    <location>
        <begin position="261"/>
        <end position="314"/>
    </location>
</feature>
<dbReference type="GO" id="GO:0016787">
    <property type="term" value="F:hydrolase activity"/>
    <property type="evidence" value="ECO:0007669"/>
    <property type="project" value="UniProtKB-KW"/>
</dbReference>
<reference evidence="3" key="1">
    <citation type="submission" date="2022-12" db="EMBL/GenBank/DDBJ databases">
        <title>Gycomyces niveus sp.nov., a novel actinomycete isolated from soil in Shouguang.</title>
        <authorList>
            <person name="Yang X."/>
        </authorList>
    </citation>
    <scope>NUCLEOTIDE SEQUENCE</scope>
    <source>
        <strain evidence="3">DSM 44724</strain>
    </source>
</reference>
<evidence type="ECO:0000256" key="1">
    <source>
        <dbReference type="SAM" id="Coils"/>
    </source>
</evidence>
<evidence type="ECO:0000313" key="3">
    <source>
        <dbReference type="EMBL" id="MDA1386467.1"/>
    </source>
</evidence>
<keyword evidence="3" id="KW-0378">Hydrolase</keyword>
<dbReference type="Pfam" id="PF06259">
    <property type="entry name" value="Abhydrolase_8"/>
    <property type="match status" value="1"/>
</dbReference>
<accession>A0A9X3PNT3</accession>
<proteinExistence type="predicted"/>
<dbReference type="InterPro" id="IPR010427">
    <property type="entry name" value="DUF1023"/>
</dbReference>
<dbReference type="Proteomes" id="UP001145799">
    <property type="component" value="Unassembled WGS sequence"/>
</dbReference>
<dbReference type="RefSeq" id="WP_270122934.1">
    <property type="nucleotide sequence ID" value="NZ_BAAAOM010000004.1"/>
</dbReference>
<feature type="domain" description="DUF1023" evidence="2">
    <location>
        <begin position="340"/>
        <end position="503"/>
    </location>
</feature>